<dbReference type="EMBL" id="LSRX01001160">
    <property type="protein sequence ID" value="OLP82854.1"/>
    <property type="molecule type" value="Genomic_DNA"/>
</dbReference>
<evidence type="ECO:0000313" key="2">
    <source>
        <dbReference type="EMBL" id="OLP82854.1"/>
    </source>
</evidence>
<evidence type="ECO:0000313" key="3">
    <source>
        <dbReference type="Proteomes" id="UP000186817"/>
    </source>
</evidence>
<evidence type="ECO:0000256" key="1">
    <source>
        <dbReference type="SAM" id="MobiDB-lite"/>
    </source>
</evidence>
<comment type="caution">
    <text evidence="2">The sequence shown here is derived from an EMBL/GenBank/DDBJ whole genome shotgun (WGS) entry which is preliminary data.</text>
</comment>
<name>A0A1Q9CIX6_SYMMI</name>
<organism evidence="2 3">
    <name type="scientific">Symbiodinium microadriaticum</name>
    <name type="common">Dinoflagellate</name>
    <name type="synonym">Zooxanthella microadriatica</name>
    <dbReference type="NCBI Taxonomy" id="2951"/>
    <lineage>
        <taxon>Eukaryota</taxon>
        <taxon>Sar</taxon>
        <taxon>Alveolata</taxon>
        <taxon>Dinophyceae</taxon>
        <taxon>Suessiales</taxon>
        <taxon>Symbiodiniaceae</taxon>
        <taxon>Symbiodinium</taxon>
    </lineage>
</organism>
<feature type="region of interest" description="Disordered" evidence="1">
    <location>
        <begin position="232"/>
        <end position="252"/>
    </location>
</feature>
<proteinExistence type="predicted"/>
<protein>
    <submittedName>
        <fullName evidence="2">Uncharacterized protein</fullName>
    </submittedName>
</protein>
<gene>
    <name evidence="2" type="ORF">AK812_SmicGene36436</name>
</gene>
<dbReference type="Proteomes" id="UP000186817">
    <property type="component" value="Unassembled WGS sequence"/>
</dbReference>
<keyword evidence="3" id="KW-1185">Reference proteome</keyword>
<dbReference type="AlphaFoldDB" id="A0A1Q9CIX6"/>
<reference evidence="2 3" key="1">
    <citation type="submission" date="2016-02" db="EMBL/GenBank/DDBJ databases">
        <title>Genome analysis of coral dinoflagellate symbionts highlights evolutionary adaptations to a symbiotic lifestyle.</title>
        <authorList>
            <person name="Aranda M."/>
            <person name="Li Y."/>
            <person name="Liew Y.J."/>
            <person name="Baumgarten S."/>
            <person name="Simakov O."/>
            <person name="Wilson M."/>
            <person name="Piel J."/>
            <person name="Ashoor H."/>
            <person name="Bougouffa S."/>
            <person name="Bajic V.B."/>
            <person name="Ryu T."/>
            <person name="Ravasi T."/>
            <person name="Bayer T."/>
            <person name="Micklem G."/>
            <person name="Kim H."/>
            <person name="Bhak J."/>
            <person name="Lajeunesse T.C."/>
            <person name="Voolstra C.R."/>
        </authorList>
    </citation>
    <scope>NUCLEOTIDE SEQUENCE [LARGE SCALE GENOMIC DNA]</scope>
    <source>
        <strain evidence="2 3">CCMP2467</strain>
    </source>
</reference>
<sequence length="252" mass="26532">MAACTPGTMCLVSWPRAGQQHAIAGTRGVELPAVRLDAKSPGPASRARGAARDDVHRSAARAFLPALVWLAAARAQKAPARPHCSDCTNANAKFASTELTVDNAEALPMFSVKQPCFRKNSTNLAKPMAAFALLRLPANLSNPRQIRPRAAALLPGTRMHGGACGPGPVWRVPGRVHATDWPCEKHRSAYSVGLMRSGTPATHAQFLFGKFRQATVVAQGLHGVRACSGQEFTPPSSAGGAASLKKEADKAC</sequence>
<accession>A0A1Q9CIX6</accession>